<evidence type="ECO:0000313" key="5">
    <source>
        <dbReference type="Proteomes" id="UP001500556"/>
    </source>
</evidence>
<name>A0ABP8YFE9_9MICO</name>
<proteinExistence type="predicted"/>
<dbReference type="InterPro" id="IPR027417">
    <property type="entry name" value="P-loop_NTPase"/>
</dbReference>
<evidence type="ECO:0000256" key="2">
    <source>
        <dbReference type="ARBA" id="ARBA00023180"/>
    </source>
</evidence>
<dbReference type="EMBL" id="BAABLO010000011">
    <property type="protein sequence ID" value="GAA4727147.1"/>
    <property type="molecule type" value="Genomic_DNA"/>
</dbReference>
<keyword evidence="1" id="KW-0808">Transferase</keyword>
<accession>A0ABP8YFE9</accession>
<dbReference type="SUPFAM" id="SSF52540">
    <property type="entry name" value="P-loop containing nucleoside triphosphate hydrolases"/>
    <property type="match status" value="1"/>
</dbReference>
<dbReference type="InterPro" id="IPR000863">
    <property type="entry name" value="Sulfotransferase_dom"/>
</dbReference>
<dbReference type="Pfam" id="PF00685">
    <property type="entry name" value="Sulfotransfer_1"/>
    <property type="match status" value="1"/>
</dbReference>
<feature type="domain" description="Sulfotransferase" evidence="3">
    <location>
        <begin position="29"/>
        <end position="224"/>
    </location>
</feature>
<protein>
    <recommendedName>
        <fullName evidence="3">Sulfotransferase domain-containing protein</fullName>
    </recommendedName>
</protein>
<evidence type="ECO:0000313" key="4">
    <source>
        <dbReference type="EMBL" id="GAA4727147.1"/>
    </source>
</evidence>
<dbReference type="Gene3D" id="3.40.50.300">
    <property type="entry name" value="P-loop containing nucleotide triphosphate hydrolases"/>
    <property type="match status" value="1"/>
</dbReference>
<dbReference type="Proteomes" id="UP001500556">
    <property type="component" value="Unassembled WGS sequence"/>
</dbReference>
<keyword evidence="5" id="KW-1185">Reference proteome</keyword>
<dbReference type="PANTHER" id="PTHR10605">
    <property type="entry name" value="HEPARAN SULFATE SULFOTRANSFERASE"/>
    <property type="match status" value="1"/>
</dbReference>
<keyword evidence="2" id="KW-0325">Glycoprotein</keyword>
<organism evidence="4 5">
    <name type="scientific">Pedococcus ginsenosidimutans</name>
    <dbReference type="NCBI Taxonomy" id="490570"/>
    <lineage>
        <taxon>Bacteria</taxon>
        <taxon>Bacillati</taxon>
        <taxon>Actinomycetota</taxon>
        <taxon>Actinomycetes</taxon>
        <taxon>Micrococcales</taxon>
        <taxon>Intrasporangiaceae</taxon>
        <taxon>Pedococcus</taxon>
    </lineage>
</organism>
<evidence type="ECO:0000256" key="1">
    <source>
        <dbReference type="ARBA" id="ARBA00022679"/>
    </source>
</evidence>
<comment type="caution">
    <text evidence="4">The sequence shown here is derived from an EMBL/GenBank/DDBJ whole genome shotgun (WGS) entry which is preliminary data.</text>
</comment>
<dbReference type="PANTHER" id="PTHR10605:SF56">
    <property type="entry name" value="BIFUNCTIONAL HEPARAN SULFATE N-DEACETYLASE_N-SULFOTRANSFERASE"/>
    <property type="match status" value="1"/>
</dbReference>
<dbReference type="InterPro" id="IPR037359">
    <property type="entry name" value="NST/OST"/>
</dbReference>
<dbReference type="RefSeq" id="WP_345504051.1">
    <property type="nucleotide sequence ID" value="NZ_BAABLO010000011.1"/>
</dbReference>
<reference evidence="5" key="1">
    <citation type="journal article" date="2019" name="Int. J. Syst. Evol. Microbiol.">
        <title>The Global Catalogue of Microorganisms (GCM) 10K type strain sequencing project: providing services to taxonomists for standard genome sequencing and annotation.</title>
        <authorList>
            <consortium name="The Broad Institute Genomics Platform"/>
            <consortium name="The Broad Institute Genome Sequencing Center for Infectious Disease"/>
            <person name="Wu L."/>
            <person name="Ma J."/>
        </authorList>
    </citation>
    <scope>NUCLEOTIDE SEQUENCE [LARGE SCALE GENOMIC DNA]</scope>
    <source>
        <strain evidence="5">JCM 18961</strain>
    </source>
</reference>
<sequence length="281" mass="32467">MNPRRAAGRVLSPLRAGLPHRKGMVPGYLVVGTKRGGSTSIAHYINQHPEVAPCRTSKGTHYFDVHHGRGWSWYLSCFPPARDGQRLTGEASPYYMFHPLAPERIARELPDVRLVVSLREPVARAWSHHQYETQQGYEDRPFAEALRLEDERLAGEEERLRRDPSYESFSHRHHAYLRRGHYAEQLERLYELFDPEQVLVLRSESMFTDPHGELDRVWAHLGLSPVTLDGLDRLKATHRPLDIDDDLARELDHHYRPWNDRLAKLPGVGFTWSDTTTRGDS</sequence>
<gene>
    <name evidence="4" type="ORF">GCM10025782_27100</name>
</gene>
<evidence type="ECO:0000259" key="3">
    <source>
        <dbReference type="Pfam" id="PF00685"/>
    </source>
</evidence>